<dbReference type="PANTHER" id="PTHR46060:SF2">
    <property type="entry name" value="HISTONE-LYSINE N-METHYLTRANSFERASE SETMAR"/>
    <property type="match status" value="1"/>
</dbReference>
<reference evidence="2 3" key="1">
    <citation type="submission" date="2023-08" db="EMBL/GenBank/DDBJ databases">
        <title>A Necator americanus chromosomal reference genome.</title>
        <authorList>
            <person name="Ilik V."/>
            <person name="Petrzelkova K.J."/>
            <person name="Pardy F."/>
            <person name="Fuh T."/>
            <person name="Niatou-Singa F.S."/>
            <person name="Gouil Q."/>
            <person name="Baker L."/>
            <person name="Ritchie M.E."/>
            <person name="Jex A.R."/>
            <person name="Gazzola D."/>
            <person name="Li H."/>
            <person name="Toshio Fujiwara R."/>
            <person name="Zhan B."/>
            <person name="Aroian R.V."/>
            <person name="Pafco B."/>
            <person name="Schwarz E.M."/>
        </authorList>
    </citation>
    <scope>NUCLEOTIDE SEQUENCE [LARGE SCALE GENOMIC DNA]</scope>
    <source>
        <strain evidence="2 3">Aroian</strain>
        <tissue evidence="2">Whole animal</tissue>
    </source>
</reference>
<evidence type="ECO:0000313" key="2">
    <source>
        <dbReference type="EMBL" id="KAK6731221.1"/>
    </source>
</evidence>
<gene>
    <name evidence="2" type="primary">Necator_chrI.g3720</name>
    <name evidence="2" type="ORF">RB195_007591</name>
</gene>
<evidence type="ECO:0000259" key="1">
    <source>
        <dbReference type="Pfam" id="PF17906"/>
    </source>
</evidence>
<dbReference type="Pfam" id="PF17906">
    <property type="entry name" value="HTH_48"/>
    <property type="match status" value="1"/>
</dbReference>
<sequence length="117" mass="13321">MRMLVKNRTHFRHTTLHHLEKDRDAAQLFRDLNYLFGDGTVSKSQVERMFGRFKSGNTNLADEEGRGRPSDFDHGVLLAALEEGGSLKTRMLADDIIVSHSDHSSSSQKYWEGMGIR</sequence>
<comment type="caution">
    <text evidence="2">The sequence shown here is derived from an EMBL/GenBank/DDBJ whole genome shotgun (WGS) entry which is preliminary data.</text>
</comment>
<organism evidence="2 3">
    <name type="scientific">Necator americanus</name>
    <name type="common">Human hookworm</name>
    <dbReference type="NCBI Taxonomy" id="51031"/>
    <lineage>
        <taxon>Eukaryota</taxon>
        <taxon>Metazoa</taxon>
        <taxon>Ecdysozoa</taxon>
        <taxon>Nematoda</taxon>
        <taxon>Chromadorea</taxon>
        <taxon>Rhabditida</taxon>
        <taxon>Rhabditina</taxon>
        <taxon>Rhabditomorpha</taxon>
        <taxon>Strongyloidea</taxon>
        <taxon>Ancylostomatidae</taxon>
        <taxon>Bunostominae</taxon>
        <taxon>Necator</taxon>
    </lineage>
</organism>
<dbReference type="PANTHER" id="PTHR46060">
    <property type="entry name" value="MARINER MOS1 TRANSPOSASE-LIKE PROTEIN"/>
    <property type="match status" value="1"/>
</dbReference>
<dbReference type="InterPro" id="IPR041426">
    <property type="entry name" value="Mos1_HTH"/>
</dbReference>
<keyword evidence="3" id="KW-1185">Reference proteome</keyword>
<protein>
    <recommendedName>
        <fullName evidence="1">Mos1 transposase HTH domain-containing protein</fullName>
    </recommendedName>
</protein>
<feature type="domain" description="Mos1 transposase HTH" evidence="1">
    <location>
        <begin position="8"/>
        <end position="57"/>
    </location>
</feature>
<proteinExistence type="predicted"/>
<dbReference type="EMBL" id="JAVFWL010000001">
    <property type="protein sequence ID" value="KAK6731221.1"/>
    <property type="molecule type" value="Genomic_DNA"/>
</dbReference>
<dbReference type="Proteomes" id="UP001303046">
    <property type="component" value="Unassembled WGS sequence"/>
</dbReference>
<dbReference type="Gene3D" id="1.10.10.1450">
    <property type="match status" value="1"/>
</dbReference>
<name>A0ABR1BZL6_NECAM</name>
<dbReference type="InterPro" id="IPR052709">
    <property type="entry name" value="Transposase-MT_Hybrid"/>
</dbReference>
<accession>A0ABR1BZL6</accession>
<evidence type="ECO:0000313" key="3">
    <source>
        <dbReference type="Proteomes" id="UP001303046"/>
    </source>
</evidence>